<reference evidence="13 14" key="1">
    <citation type="submission" date="2020-07" db="EMBL/GenBank/DDBJ databases">
        <title>Stappia sp., F7233, whole genome shotgun sequencing project.</title>
        <authorList>
            <person name="Jiang S."/>
            <person name="Liu Z.W."/>
            <person name="Du Z.J."/>
        </authorList>
    </citation>
    <scope>NUCLEOTIDE SEQUENCE [LARGE SCALE GENOMIC DNA]</scope>
    <source>
        <strain evidence="13 14">F7233</strain>
    </source>
</reference>
<feature type="chain" id="PRO_5032458341" description="Cytochrome c1" evidence="11">
    <location>
        <begin position="26"/>
        <end position="281"/>
    </location>
</feature>
<dbReference type="InterPro" id="IPR036909">
    <property type="entry name" value="Cyt_c-like_dom_sf"/>
</dbReference>
<evidence type="ECO:0000256" key="2">
    <source>
        <dbReference type="ARBA" id="ARBA00016165"/>
    </source>
</evidence>
<dbReference type="SUPFAM" id="SSF46626">
    <property type="entry name" value="Cytochrome c"/>
    <property type="match status" value="1"/>
</dbReference>
<evidence type="ECO:0000256" key="7">
    <source>
        <dbReference type="ARBA" id="ARBA00023004"/>
    </source>
</evidence>
<dbReference type="PANTHER" id="PTHR10266:SF3">
    <property type="entry name" value="CYTOCHROME C1, HEME PROTEIN, MITOCHONDRIAL"/>
    <property type="match status" value="1"/>
</dbReference>
<sequence>MTGMVKTARALVAVAALAFSATAFAAEGEAPHIEKQQWSFSGPFGTYDRAQLQRGFKIYKEVCSSCHALKFVAFRNLAQPGGPGFTEEEAKVIAAEYTVTDGPNDEGDMYERPAVLADHFPSPFPNEQAARAANGGAYPPDFSLLAKARAAHRGFPAFVFDAFTQYQEQGPDYIYALLTGYEEEAPEGVEVPAGQYYNPHFLAGKTLAMAPPLSDELVEYTDGTPMTVDQYARDVSAFMMWAAEPKLEERKKIGFRVMAFLVIFGSLLYFTKQKIWRKVDH</sequence>
<protein>
    <recommendedName>
        <fullName evidence="2">Cytochrome c1</fullName>
    </recommendedName>
</protein>
<keyword evidence="8 10" id="KW-0472">Membrane</keyword>
<keyword evidence="7 9" id="KW-0408">Iron</keyword>
<evidence type="ECO:0000259" key="12">
    <source>
        <dbReference type="PROSITE" id="PS51007"/>
    </source>
</evidence>
<comment type="subcellular location">
    <subcellularLocation>
        <location evidence="1">Membrane</location>
    </subcellularLocation>
</comment>
<evidence type="ECO:0000313" key="14">
    <source>
        <dbReference type="Proteomes" id="UP000541109"/>
    </source>
</evidence>
<dbReference type="InterPro" id="IPR002326">
    <property type="entry name" value="Cyt_c1"/>
</dbReference>
<evidence type="ECO:0000256" key="10">
    <source>
        <dbReference type="SAM" id="Phobius"/>
    </source>
</evidence>
<feature type="transmembrane region" description="Helical" evidence="10">
    <location>
        <begin position="253"/>
        <end position="271"/>
    </location>
</feature>
<dbReference type="Gene3D" id="1.20.5.100">
    <property type="entry name" value="Cytochrome c1, transmembrane anchor, C-terminal"/>
    <property type="match status" value="1"/>
</dbReference>
<evidence type="ECO:0000256" key="3">
    <source>
        <dbReference type="ARBA" id="ARBA00022617"/>
    </source>
</evidence>
<gene>
    <name evidence="13" type="ORF">H2509_01225</name>
</gene>
<feature type="binding site" description="covalent" evidence="9">
    <location>
        <position position="63"/>
    </location>
    <ligand>
        <name>heme c</name>
        <dbReference type="ChEBI" id="CHEBI:61717"/>
    </ligand>
</feature>
<keyword evidence="14" id="KW-1185">Reference proteome</keyword>
<dbReference type="Pfam" id="PF02167">
    <property type="entry name" value="Cytochrom_C1"/>
    <property type="match status" value="1"/>
</dbReference>
<feature type="binding site" description="covalent" evidence="9">
    <location>
        <position position="66"/>
    </location>
    <ligand>
        <name>heme c</name>
        <dbReference type="ChEBI" id="CHEBI:61717"/>
    </ligand>
</feature>
<dbReference type="Gene3D" id="1.10.760.10">
    <property type="entry name" value="Cytochrome c-like domain"/>
    <property type="match status" value="1"/>
</dbReference>
<feature type="binding site" description="covalent" evidence="9">
    <location>
        <position position="209"/>
    </location>
    <ligand>
        <name>heme c</name>
        <dbReference type="ChEBI" id="CHEBI:61717"/>
    </ligand>
</feature>
<keyword evidence="11" id="KW-0732">Signal</keyword>
<dbReference type="GO" id="GO:0009055">
    <property type="term" value="F:electron transfer activity"/>
    <property type="evidence" value="ECO:0007669"/>
    <property type="project" value="InterPro"/>
</dbReference>
<proteinExistence type="predicted"/>
<comment type="cofactor">
    <cofactor evidence="9">
        <name>heme c</name>
        <dbReference type="ChEBI" id="CHEBI:61717"/>
    </cofactor>
    <text evidence="9">Binds 1 heme c group covalently per subunit.</text>
</comment>
<evidence type="ECO:0000313" key="13">
    <source>
        <dbReference type="EMBL" id="MBA5775741.1"/>
    </source>
</evidence>
<keyword evidence="3 9" id="KW-0349">Heme</keyword>
<dbReference type="EMBL" id="JACFXV010000029">
    <property type="protein sequence ID" value="MBA5775741.1"/>
    <property type="molecule type" value="Genomic_DNA"/>
</dbReference>
<evidence type="ECO:0000256" key="9">
    <source>
        <dbReference type="PIRSR" id="PIRSR602326-1"/>
    </source>
</evidence>
<dbReference type="GO" id="GO:0020037">
    <property type="term" value="F:heme binding"/>
    <property type="evidence" value="ECO:0007669"/>
    <property type="project" value="InterPro"/>
</dbReference>
<feature type="domain" description="Cytochrome c" evidence="12">
    <location>
        <begin position="50"/>
        <end position="225"/>
    </location>
</feature>
<keyword evidence="4 10" id="KW-0812">Transmembrane</keyword>
<keyword evidence="5 9" id="KW-0479">Metal-binding</keyword>
<evidence type="ECO:0000256" key="1">
    <source>
        <dbReference type="ARBA" id="ARBA00004370"/>
    </source>
</evidence>
<evidence type="ECO:0000256" key="8">
    <source>
        <dbReference type="ARBA" id="ARBA00023136"/>
    </source>
</evidence>
<evidence type="ECO:0000256" key="6">
    <source>
        <dbReference type="ARBA" id="ARBA00022989"/>
    </source>
</evidence>
<dbReference type="GO" id="GO:0016020">
    <property type="term" value="C:membrane"/>
    <property type="evidence" value="ECO:0007669"/>
    <property type="project" value="UniProtKB-SubCell"/>
</dbReference>
<dbReference type="AlphaFoldDB" id="A0A839A8T1"/>
<evidence type="ECO:0000256" key="4">
    <source>
        <dbReference type="ARBA" id="ARBA00022692"/>
    </source>
</evidence>
<dbReference type="PRINTS" id="PR00603">
    <property type="entry name" value="CYTOCHROMEC1"/>
</dbReference>
<dbReference type="InterPro" id="IPR009056">
    <property type="entry name" value="Cyt_c-like_dom"/>
</dbReference>
<dbReference type="FunFam" id="1.10.760.10:FF:000011">
    <property type="entry name" value="Cytochrome c1, putative"/>
    <property type="match status" value="1"/>
</dbReference>
<name>A0A839A8T1_9HYPH</name>
<organism evidence="13 14">
    <name type="scientific">Stappia albiluteola</name>
    <dbReference type="NCBI Taxonomy" id="2758565"/>
    <lineage>
        <taxon>Bacteria</taxon>
        <taxon>Pseudomonadati</taxon>
        <taxon>Pseudomonadota</taxon>
        <taxon>Alphaproteobacteria</taxon>
        <taxon>Hyphomicrobiales</taxon>
        <taxon>Stappiaceae</taxon>
        <taxon>Stappia</taxon>
    </lineage>
</organism>
<comment type="caution">
    <text evidence="13">The sequence shown here is derived from an EMBL/GenBank/DDBJ whole genome shotgun (WGS) entry which is preliminary data.</text>
</comment>
<accession>A0A839A8T1</accession>
<keyword evidence="6 10" id="KW-1133">Transmembrane helix</keyword>
<dbReference type="Proteomes" id="UP000541109">
    <property type="component" value="Unassembled WGS sequence"/>
</dbReference>
<feature type="binding site" description="covalent" evidence="9">
    <location>
        <position position="67"/>
    </location>
    <ligand>
        <name>heme c</name>
        <dbReference type="ChEBI" id="CHEBI:61717"/>
    </ligand>
</feature>
<dbReference type="GO" id="GO:0046872">
    <property type="term" value="F:metal ion binding"/>
    <property type="evidence" value="ECO:0007669"/>
    <property type="project" value="UniProtKB-KW"/>
</dbReference>
<evidence type="ECO:0000256" key="11">
    <source>
        <dbReference type="SAM" id="SignalP"/>
    </source>
</evidence>
<feature type="signal peptide" evidence="11">
    <location>
        <begin position="1"/>
        <end position="25"/>
    </location>
</feature>
<dbReference type="PANTHER" id="PTHR10266">
    <property type="entry name" value="CYTOCHROME C1"/>
    <property type="match status" value="1"/>
</dbReference>
<evidence type="ECO:0000256" key="5">
    <source>
        <dbReference type="ARBA" id="ARBA00022723"/>
    </source>
</evidence>
<dbReference type="PROSITE" id="PS51007">
    <property type="entry name" value="CYTC"/>
    <property type="match status" value="1"/>
</dbReference>